<dbReference type="Pfam" id="PF23951">
    <property type="entry name" value="DUF7282"/>
    <property type="match status" value="1"/>
</dbReference>
<feature type="transmembrane region" description="Helical" evidence="1">
    <location>
        <begin position="6"/>
        <end position="28"/>
    </location>
</feature>
<name>A0A1G2LG91_9BACT</name>
<dbReference type="STRING" id="1802283.A3H71_02345"/>
<dbReference type="AlphaFoldDB" id="A0A1G2LG91"/>
<comment type="caution">
    <text evidence="3">The sequence shown here is derived from an EMBL/GenBank/DDBJ whole genome shotgun (WGS) entry which is preliminary data.</text>
</comment>
<reference evidence="3 4" key="1">
    <citation type="journal article" date="2016" name="Nat. Commun.">
        <title>Thousands of microbial genomes shed light on interconnected biogeochemical processes in an aquifer system.</title>
        <authorList>
            <person name="Anantharaman K."/>
            <person name="Brown C.T."/>
            <person name="Hug L.A."/>
            <person name="Sharon I."/>
            <person name="Castelle C.J."/>
            <person name="Probst A.J."/>
            <person name="Thomas B.C."/>
            <person name="Singh A."/>
            <person name="Wilkins M.J."/>
            <person name="Karaoz U."/>
            <person name="Brodie E.L."/>
            <person name="Williams K.H."/>
            <person name="Hubbard S.S."/>
            <person name="Banfield J.F."/>
        </authorList>
    </citation>
    <scope>NUCLEOTIDE SEQUENCE [LARGE SCALE GENOMIC DNA]</scope>
</reference>
<proteinExistence type="predicted"/>
<evidence type="ECO:0000313" key="4">
    <source>
        <dbReference type="Proteomes" id="UP000179052"/>
    </source>
</evidence>
<keyword evidence="1" id="KW-0812">Transmembrane</keyword>
<dbReference type="EMBL" id="MHQV01000048">
    <property type="protein sequence ID" value="OHA09852.1"/>
    <property type="molecule type" value="Genomic_DNA"/>
</dbReference>
<dbReference type="InterPro" id="IPR055706">
    <property type="entry name" value="Slg1/2_DUF7282"/>
</dbReference>
<evidence type="ECO:0000313" key="3">
    <source>
        <dbReference type="EMBL" id="OHA09852.1"/>
    </source>
</evidence>
<evidence type="ECO:0000259" key="2">
    <source>
        <dbReference type="Pfam" id="PF23951"/>
    </source>
</evidence>
<organism evidence="3 4">
    <name type="scientific">Candidatus Sungbacteria bacterium RIFCSPLOWO2_02_FULL_48_13b</name>
    <dbReference type="NCBI Taxonomy" id="1802283"/>
    <lineage>
        <taxon>Bacteria</taxon>
        <taxon>Candidatus Sungiibacteriota</taxon>
    </lineage>
</organism>
<accession>A0A1G2LG91</accession>
<protein>
    <recommendedName>
        <fullName evidence="2">DUF7282 domain-containing protein</fullName>
    </recommendedName>
</protein>
<gene>
    <name evidence="3" type="ORF">A3H71_02345</name>
</gene>
<evidence type="ECO:0000256" key="1">
    <source>
        <dbReference type="SAM" id="Phobius"/>
    </source>
</evidence>
<keyword evidence="1" id="KW-1133">Transmembrane helix</keyword>
<sequence>MPKSYSPQQFFVLIIIAIAVAGAAGYFIGRSNPAQLSRTDLSNIPGVDLSQNNSTALVGNAISDQSNLIVVDDQGAGNQVAVKSATLSVNGWATIHESRDGVPGNVLGARFVPAGTSKDLLIDLLRPTVPGLYFAMLHRDEGDHLFDLSVDTPLTDQAGRPVMARFMVSDAATGTTVPR</sequence>
<dbReference type="Proteomes" id="UP000179052">
    <property type="component" value="Unassembled WGS sequence"/>
</dbReference>
<keyword evidence="1" id="KW-0472">Membrane</keyword>
<feature type="domain" description="DUF7282" evidence="2">
    <location>
        <begin position="71"/>
        <end position="167"/>
    </location>
</feature>